<feature type="non-terminal residue" evidence="3">
    <location>
        <position position="1"/>
    </location>
</feature>
<dbReference type="InterPro" id="IPR038637">
    <property type="entry name" value="NPCBM_sf"/>
</dbReference>
<feature type="compositionally biased region" description="Basic and acidic residues" evidence="1">
    <location>
        <begin position="14"/>
        <end position="23"/>
    </location>
</feature>
<gene>
    <name evidence="3" type="ORF">EAO74_36890</name>
</gene>
<organism evidence="3">
    <name type="scientific">Streptomyces sp. gb1(2016)</name>
    <dbReference type="NCBI Taxonomy" id="1828321"/>
    <lineage>
        <taxon>Bacteria</taxon>
        <taxon>Bacillati</taxon>
        <taxon>Actinomycetota</taxon>
        <taxon>Actinomycetes</taxon>
        <taxon>Kitasatosporales</taxon>
        <taxon>Streptomycetaceae</taxon>
        <taxon>Streptomyces</taxon>
    </lineage>
</organism>
<name>A0A652KFU5_9ACTN</name>
<protein>
    <submittedName>
        <fullName evidence="3">RNA polymerase subunit sigma-24</fullName>
    </submittedName>
</protein>
<reference evidence="3" key="1">
    <citation type="submission" date="2018-10" db="EMBL/GenBank/DDBJ databases">
        <authorList>
            <person name="Hariharan J."/>
            <person name="Choudoir M.J."/>
            <person name="Diebold P."/>
            <person name="Panke-Buisse K."/>
            <person name="Campbell A.N."/>
            <person name="Buckley D.H."/>
        </authorList>
    </citation>
    <scope>NUCLEOTIDE SEQUENCE</scope>
    <source>
        <strain evidence="3">Gb1</strain>
    </source>
</reference>
<evidence type="ECO:0000313" key="3">
    <source>
        <dbReference type="EMBL" id="TXS21878.1"/>
    </source>
</evidence>
<dbReference type="SMART" id="SM00776">
    <property type="entry name" value="NPCBM"/>
    <property type="match status" value="1"/>
</dbReference>
<dbReference type="Gene3D" id="2.60.120.1060">
    <property type="entry name" value="NPCBM/NEW2 domain"/>
    <property type="match status" value="1"/>
</dbReference>
<dbReference type="InterPro" id="IPR013222">
    <property type="entry name" value="Glyco_hyd_98_carb-bd"/>
</dbReference>
<evidence type="ECO:0000259" key="2">
    <source>
        <dbReference type="SMART" id="SM00776"/>
    </source>
</evidence>
<dbReference type="Pfam" id="PF08305">
    <property type="entry name" value="NPCBM"/>
    <property type="match status" value="1"/>
</dbReference>
<dbReference type="SUPFAM" id="SSF49785">
    <property type="entry name" value="Galactose-binding domain-like"/>
    <property type="match status" value="1"/>
</dbReference>
<feature type="compositionally biased region" description="Pro residues" evidence="1">
    <location>
        <begin position="46"/>
        <end position="63"/>
    </location>
</feature>
<accession>A0A652KFU5</accession>
<dbReference type="InterPro" id="IPR008979">
    <property type="entry name" value="Galactose-bd-like_sf"/>
</dbReference>
<evidence type="ECO:0000256" key="1">
    <source>
        <dbReference type="SAM" id="MobiDB-lite"/>
    </source>
</evidence>
<feature type="region of interest" description="Disordered" evidence="1">
    <location>
        <begin position="1"/>
        <end position="63"/>
    </location>
</feature>
<feature type="domain" description="Glycosyl hydrolase family 98 putative carbohydrate-binding module" evidence="2">
    <location>
        <begin position="61"/>
        <end position="207"/>
    </location>
</feature>
<comment type="caution">
    <text evidence="3">The sequence shown here is derived from an EMBL/GenBank/DDBJ whole genome shotgun (WGS) entry which is preliminary data.</text>
</comment>
<proteinExistence type="predicted"/>
<sequence length="208" mass="22023">GTGRRISRSSSSPERIRPTHEARNSVNFTRWSARLPGTQRRAAAPTPTPTPAPPAPEEPPPAPEVYQVNQLAYSLTGDHTGPEILLGRSQGVFWQRQGLSVASTMYAHGVTAPSRSSVTVQLNRECTRYKAMAGVDDLTLGLGAVRFSVYGGEGARLWQSPVVRGGEPAVPVSVGIEGQETIRLVVEPSGPLGGAALADWAASSISCR</sequence>
<dbReference type="AlphaFoldDB" id="A0A652KFU5"/>
<dbReference type="RefSeq" id="WP_187282035.1">
    <property type="nucleotide sequence ID" value="NZ_RDBM01000066.1"/>
</dbReference>
<dbReference type="EMBL" id="RDBM01000066">
    <property type="protein sequence ID" value="TXS21878.1"/>
    <property type="molecule type" value="Genomic_DNA"/>
</dbReference>